<protein>
    <submittedName>
        <fullName evidence="1">Uncharacterized protein</fullName>
    </submittedName>
</protein>
<organism evidence="1">
    <name type="scientific">uncultured prokaryote</name>
    <dbReference type="NCBI Taxonomy" id="198431"/>
    <lineage>
        <taxon>unclassified sequences</taxon>
        <taxon>environmental samples</taxon>
    </lineage>
</organism>
<evidence type="ECO:0000313" key="1">
    <source>
        <dbReference type="EMBL" id="CRY97720.1"/>
    </source>
</evidence>
<dbReference type="EMBL" id="LN854213">
    <property type="protein sequence ID" value="CRY97720.1"/>
    <property type="molecule type" value="Genomic_DNA"/>
</dbReference>
<dbReference type="AlphaFoldDB" id="A0A0H5Q8J0"/>
<reference evidence="1" key="2">
    <citation type="submission" date="2015-07" db="EMBL/GenBank/DDBJ databases">
        <title>Plasmids, circular viruses and viroids from rat gut.</title>
        <authorList>
            <person name="Jorgensen T.J."/>
            <person name="Hansen M.A."/>
            <person name="Xu Z."/>
            <person name="Tabak M.A."/>
            <person name="Sorensen S.J."/>
            <person name="Hansen L.H."/>
        </authorList>
    </citation>
    <scope>NUCLEOTIDE SEQUENCE</scope>
    <source>
        <strain evidence="1">RGFK1710</strain>
    </source>
</reference>
<proteinExistence type="predicted"/>
<name>A0A0H5Q8J0_9ZZZZ</name>
<sequence length="206" mass="22073">MVSQTLDRGVKLRLIWQIDTVDAWVNVLHGVTTPIAHAIADVPDIVMIAAKSAMVLSGLDDAMDDETRLHRATARDLDQPNQAEYISTESPLSGNSGTGAIPLSAAICVTSRTALAGRSYRGRTYLAGFSETHNVSNGPSATARTAAALFMTSLAAELLIEHIELGVASWTKNKVSTAVGTFQPTTQYVVTAPRWTSQRRRNVPGI</sequence>
<reference evidence="1" key="1">
    <citation type="submission" date="2015-06" db="EMBL/GenBank/DDBJ databases">
        <authorList>
            <person name="Joergensen T."/>
        </authorList>
    </citation>
    <scope>NUCLEOTIDE SEQUENCE</scope>
    <source>
        <strain evidence="1">RGFK1710</strain>
    </source>
</reference>
<accession>A0A0H5Q8J0</accession>